<feature type="region of interest" description="Disordered" evidence="1">
    <location>
        <begin position="36"/>
        <end position="171"/>
    </location>
</feature>
<feature type="compositionally biased region" description="Low complexity" evidence="1">
    <location>
        <begin position="55"/>
        <end position="67"/>
    </location>
</feature>
<feature type="compositionally biased region" description="Low complexity" evidence="1">
    <location>
        <begin position="373"/>
        <end position="385"/>
    </location>
</feature>
<dbReference type="Proteomes" id="UP000469724">
    <property type="component" value="Unassembled WGS sequence"/>
</dbReference>
<evidence type="ECO:0000256" key="1">
    <source>
        <dbReference type="SAM" id="MobiDB-lite"/>
    </source>
</evidence>
<dbReference type="Pfam" id="PF13432">
    <property type="entry name" value="TPR_16"/>
    <property type="match status" value="1"/>
</dbReference>
<feature type="compositionally biased region" description="Pro residues" evidence="1">
    <location>
        <begin position="118"/>
        <end position="144"/>
    </location>
</feature>
<gene>
    <name evidence="2" type="ORF">G3N56_12385</name>
</gene>
<feature type="region of interest" description="Disordered" evidence="1">
    <location>
        <begin position="343"/>
        <end position="385"/>
    </location>
</feature>
<evidence type="ECO:0008006" key="4">
    <source>
        <dbReference type="Google" id="ProtNLM"/>
    </source>
</evidence>
<proteinExistence type="predicted"/>
<comment type="caution">
    <text evidence="2">The sequence shown here is derived from an EMBL/GenBank/DDBJ whole genome shotgun (WGS) entry which is preliminary data.</text>
</comment>
<dbReference type="SUPFAM" id="SSF48452">
    <property type="entry name" value="TPR-like"/>
    <property type="match status" value="1"/>
</dbReference>
<dbReference type="Gene3D" id="1.25.40.10">
    <property type="entry name" value="Tetratricopeptide repeat domain"/>
    <property type="match status" value="1"/>
</dbReference>
<feature type="compositionally biased region" description="Polar residues" evidence="1">
    <location>
        <begin position="344"/>
        <end position="357"/>
    </location>
</feature>
<dbReference type="AlphaFoldDB" id="A0A7K3NMW8"/>
<organism evidence="2 3">
    <name type="scientific">Desulfolutivibrio sulfodismutans</name>
    <dbReference type="NCBI Taxonomy" id="63561"/>
    <lineage>
        <taxon>Bacteria</taxon>
        <taxon>Pseudomonadati</taxon>
        <taxon>Thermodesulfobacteriota</taxon>
        <taxon>Desulfovibrionia</taxon>
        <taxon>Desulfovibrionales</taxon>
        <taxon>Desulfovibrionaceae</taxon>
        <taxon>Desulfolutivibrio</taxon>
    </lineage>
</organism>
<reference evidence="2 3" key="1">
    <citation type="submission" date="2020-02" db="EMBL/GenBank/DDBJ databases">
        <title>Comparative genomics of sulfur disproportionating microorganisms.</title>
        <authorList>
            <person name="Ward L.M."/>
            <person name="Bertran E."/>
            <person name="Johnston D.T."/>
        </authorList>
    </citation>
    <scope>NUCLEOTIDE SEQUENCE [LARGE SCALE GENOMIC DNA]</scope>
    <source>
        <strain evidence="2 3">DSM 3696</strain>
    </source>
</reference>
<dbReference type="RefSeq" id="WP_163302604.1">
    <property type="nucleotide sequence ID" value="NZ_JAAGRQ010000051.1"/>
</dbReference>
<evidence type="ECO:0000313" key="3">
    <source>
        <dbReference type="Proteomes" id="UP000469724"/>
    </source>
</evidence>
<dbReference type="InterPro" id="IPR011990">
    <property type="entry name" value="TPR-like_helical_dom_sf"/>
</dbReference>
<sequence>MRRRMTAICLVGLVLAILPFSGVLGQSVPEADVGYSDGAAQPAADTGKPRVETESPGAASGKAAAPKLSITLEGYENKDEPASAALPPDRGASGMEAVRPAAPDVPARQQSDSTVSPAPEPTPEPVSDPMPEPTPAPKAGPTPPRSAQKTSPRPSAPAVTRPSAPVGRPSPILSMLESTLRGNFSNTKAIARNLPGKYFDHVGDKSLAKKYSKQGNDLLNKQDNPPAALAAYQSAYENDPSSSEITGSYGYTLFRNGRFAEARDMEIESLEIAPEYAAAWFVLGQIYGYLQQEDMAYASFVNTCLFTKNITTSLGFLEREMKKYGEVTVQRAAGRALDACRRLSSGTADPGTVSSRPAPSEPGPLESWAGKGPATLDAPRAAPAAPAGMNWKNARIGKVDIQAAIMDSKLFQSMIGKMAKLPKAQVDAWLDSQIGPVMSELQGIIRTYARANNYLLVIQSKDEDTVRRGTSLRTSLNSLVEDDPYLAFLDSSEGRAFRKTAPIQDLTPIVSAKLGAR</sequence>
<keyword evidence="3" id="KW-1185">Reference proteome</keyword>
<protein>
    <recommendedName>
        <fullName evidence="4">Tetratricopeptide repeat protein</fullName>
    </recommendedName>
</protein>
<dbReference type="EMBL" id="JAAGRQ010000051">
    <property type="protein sequence ID" value="NDY57531.1"/>
    <property type="molecule type" value="Genomic_DNA"/>
</dbReference>
<evidence type="ECO:0000313" key="2">
    <source>
        <dbReference type="EMBL" id="NDY57531.1"/>
    </source>
</evidence>
<feature type="compositionally biased region" description="Low complexity" evidence="1">
    <location>
        <begin position="97"/>
        <end position="108"/>
    </location>
</feature>
<name>A0A7K3NMW8_9BACT</name>
<accession>A0A7K3NMW8</accession>